<dbReference type="SUPFAM" id="SSF55920">
    <property type="entry name" value="Creatinase/aminopeptidase"/>
    <property type="match status" value="1"/>
</dbReference>
<evidence type="ECO:0000313" key="7">
    <source>
        <dbReference type="Proteomes" id="UP000190626"/>
    </source>
</evidence>
<accession>A0A1V4H9L9</accession>
<reference evidence="7" key="1">
    <citation type="submission" date="2016-07" db="EMBL/GenBank/DDBJ databases">
        <authorList>
            <person name="Florea S."/>
            <person name="Webb J.S."/>
            <person name="Jaromczyk J."/>
            <person name="Schardl C.L."/>
        </authorList>
    </citation>
    <scope>NUCLEOTIDE SEQUENCE [LARGE SCALE GENOMIC DNA]</scope>
    <source>
        <strain evidence="7">CY1</strain>
    </source>
</reference>
<keyword evidence="3" id="KW-0464">Manganese</keyword>
<feature type="domain" description="Creatinase N-terminal" evidence="5">
    <location>
        <begin position="4"/>
        <end position="135"/>
    </location>
</feature>
<dbReference type="CDD" id="cd01092">
    <property type="entry name" value="APP-like"/>
    <property type="match status" value="1"/>
</dbReference>
<gene>
    <name evidence="6" type="ORF">BC351_39405</name>
</gene>
<dbReference type="EMBL" id="MBTG01000052">
    <property type="protein sequence ID" value="OPH47886.1"/>
    <property type="molecule type" value="Genomic_DNA"/>
</dbReference>
<evidence type="ECO:0000259" key="5">
    <source>
        <dbReference type="Pfam" id="PF01321"/>
    </source>
</evidence>
<comment type="caution">
    <text evidence="6">The sequence shown here is derived from an EMBL/GenBank/DDBJ whole genome shotgun (WGS) entry which is preliminary data.</text>
</comment>
<proteinExistence type="inferred from homology"/>
<dbReference type="InterPro" id="IPR000994">
    <property type="entry name" value="Pept_M24"/>
</dbReference>
<evidence type="ECO:0000259" key="4">
    <source>
        <dbReference type="Pfam" id="PF00557"/>
    </source>
</evidence>
<protein>
    <submittedName>
        <fullName evidence="6">Metallopeptidase</fullName>
    </submittedName>
</protein>
<dbReference type="RefSeq" id="WP_079419754.1">
    <property type="nucleotide sequence ID" value="NZ_MBTG01000052.1"/>
</dbReference>
<sequence length="363" mass="39857">MNQRQHKLNALIENERLDIAFITLPKLIYYFTGFYSDPHERFMALVCVKGEEPFLFVPVLDHEKAARVSSVKAIFSHKDEENPYAVLKAHLGSRISKIGIQADHLNVKRYLALMEITGAETAIDIEPRLNSIRRVKGEEEVAIIKRAIGCIEEVIRTTLPLIKPGVTELDIVAEMEYRMKRLGADGPSFDTMVLAGEKSGLPHGVPGNDRVREGELLLIDTGVFVDGYASDITRTFAVGEISAKHKDIYDAVLQANLRMIEAGRPGVAIGSLDNAAREVIANRGYGEYFITRAGHGLGLEIHEYPSIYGGNPDPLIEGMVYTAEPGIYISGLGGVRIEDNVLVTANGVEVLTSFPKELTVIGG</sequence>
<dbReference type="Gene3D" id="3.90.230.10">
    <property type="entry name" value="Creatinase/methionine aminopeptidase superfamily"/>
    <property type="match status" value="1"/>
</dbReference>
<dbReference type="AlphaFoldDB" id="A0A1V4H9L9"/>
<dbReference type="PANTHER" id="PTHR46112:SF10">
    <property type="entry name" value="DIPEPTIDASE YKVY-RELATED"/>
    <property type="match status" value="1"/>
</dbReference>
<dbReference type="SUPFAM" id="SSF53092">
    <property type="entry name" value="Creatinase/prolidase N-terminal domain"/>
    <property type="match status" value="1"/>
</dbReference>
<dbReference type="OrthoDB" id="9806388at2"/>
<dbReference type="InterPro" id="IPR000587">
    <property type="entry name" value="Creatinase_N"/>
</dbReference>
<evidence type="ECO:0000256" key="2">
    <source>
        <dbReference type="ARBA" id="ARBA00008766"/>
    </source>
</evidence>
<dbReference type="Proteomes" id="UP000190626">
    <property type="component" value="Unassembled WGS sequence"/>
</dbReference>
<dbReference type="STRING" id="1469647.BC351_39405"/>
<dbReference type="Gene3D" id="3.40.350.10">
    <property type="entry name" value="Creatinase/prolidase N-terminal domain"/>
    <property type="match status" value="1"/>
</dbReference>
<dbReference type="PANTHER" id="PTHR46112">
    <property type="entry name" value="AMINOPEPTIDASE"/>
    <property type="match status" value="1"/>
</dbReference>
<keyword evidence="7" id="KW-1185">Reference proteome</keyword>
<dbReference type="InterPro" id="IPR036005">
    <property type="entry name" value="Creatinase/aminopeptidase-like"/>
</dbReference>
<dbReference type="InterPro" id="IPR029149">
    <property type="entry name" value="Creatin/AminoP/Spt16_N"/>
</dbReference>
<dbReference type="Pfam" id="PF01321">
    <property type="entry name" value="Creatinase_N"/>
    <property type="match status" value="1"/>
</dbReference>
<evidence type="ECO:0000256" key="3">
    <source>
        <dbReference type="ARBA" id="ARBA00023211"/>
    </source>
</evidence>
<comment type="similarity">
    <text evidence="2">Belongs to the peptidase M24B family.</text>
</comment>
<evidence type="ECO:0000313" key="6">
    <source>
        <dbReference type="EMBL" id="OPH47886.1"/>
    </source>
</evidence>
<organism evidence="6 7">
    <name type="scientific">Paenibacillus ferrarius</name>
    <dbReference type="NCBI Taxonomy" id="1469647"/>
    <lineage>
        <taxon>Bacteria</taxon>
        <taxon>Bacillati</taxon>
        <taxon>Bacillota</taxon>
        <taxon>Bacilli</taxon>
        <taxon>Bacillales</taxon>
        <taxon>Paenibacillaceae</taxon>
        <taxon>Paenibacillus</taxon>
    </lineage>
</organism>
<name>A0A1V4H9L9_9BACL</name>
<comment type="cofactor">
    <cofactor evidence="1">
        <name>Mn(2+)</name>
        <dbReference type="ChEBI" id="CHEBI:29035"/>
    </cofactor>
</comment>
<feature type="domain" description="Peptidase M24" evidence="4">
    <location>
        <begin position="143"/>
        <end position="345"/>
    </location>
</feature>
<evidence type="ECO:0000256" key="1">
    <source>
        <dbReference type="ARBA" id="ARBA00001936"/>
    </source>
</evidence>
<dbReference type="InterPro" id="IPR050659">
    <property type="entry name" value="Peptidase_M24B"/>
</dbReference>
<dbReference type="Pfam" id="PF00557">
    <property type="entry name" value="Peptidase_M24"/>
    <property type="match status" value="1"/>
</dbReference>